<reference evidence="14" key="3">
    <citation type="submission" date="2016-01" db="EMBL/GenBank/DDBJ databases">
        <title>Whole genome sequencing of Bhargavaea cecembensis T14.</title>
        <authorList>
            <person name="Hong K.W."/>
        </authorList>
    </citation>
    <scope>NUCLEOTIDE SEQUENCE [LARGE SCALE GENOMIC DNA]</scope>
    <source>
        <strain evidence="14">M19</strain>
    </source>
</reference>
<dbReference type="InterPro" id="IPR001867">
    <property type="entry name" value="OmpR/PhoB-type_DNA-bd"/>
</dbReference>
<reference evidence="12" key="4">
    <citation type="submission" date="2016-01" db="EMBL/GenBank/DDBJ databases">
        <authorList>
            <person name="McClelland M."/>
            <person name="Jain A."/>
            <person name="Saraogi P."/>
            <person name="Mendelson R."/>
            <person name="Westerman R."/>
            <person name="SanMiguel P."/>
            <person name="Csonka L."/>
        </authorList>
    </citation>
    <scope>NUCLEOTIDE SEQUENCE</scope>
    <source>
        <strain evidence="12">M19</strain>
    </source>
</reference>
<dbReference type="OrthoDB" id="9790442at2"/>
<name>A0A0M0G639_9BACI</name>
<keyword evidence="5 8" id="KW-0238">DNA-binding</keyword>
<dbReference type="PROSITE" id="PS51755">
    <property type="entry name" value="OMPR_PHOB"/>
    <property type="match status" value="1"/>
</dbReference>
<keyword evidence="2 7" id="KW-0597">Phosphoprotein</keyword>
<dbReference type="GO" id="GO:0005829">
    <property type="term" value="C:cytosol"/>
    <property type="evidence" value="ECO:0007669"/>
    <property type="project" value="TreeGrafter"/>
</dbReference>
<keyword evidence="6" id="KW-0804">Transcription</keyword>
<dbReference type="FunFam" id="3.40.50.2300:FF:000001">
    <property type="entry name" value="DNA-binding response regulator PhoB"/>
    <property type="match status" value="1"/>
</dbReference>
<dbReference type="EMBL" id="LGUE01000004">
    <property type="protein sequence ID" value="KON84906.1"/>
    <property type="molecule type" value="Genomic_DNA"/>
</dbReference>
<dbReference type="InterPro" id="IPR036388">
    <property type="entry name" value="WH-like_DNA-bd_sf"/>
</dbReference>
<evidence type="ECO:0000256" key="8">
    <source>
        <dbReference type="PROSITE-ProRule" id="PRU01091"/>
    </source>
</evidence>
<dbReference type="Gene3D" id="6.10.250.690">
    <property type="match status" value="1"/>
</dbReference>
<dbReference type="Gene3D" id="3.40.50.2300">
    <property type="match status" value="1"/>
</dbReference>
<dbReference type="CDD" id="cd17574">
    <property type="entry name" value="REC_OmpR"/>
    <property type="match status" value="1"/>
</dbReference>
<feature type="modified residue" description="4-aspartylphosphate" evidence="7">
    <location>
        <position position="53"/>
    </location>
</feature>
<comment type="caution">
    <text evidence="11">The sequence shown here is derived from an EMBL/GenBank/DDBJ whole genome shotgun (WGS) entry which is preliminary data.</text>
</comment>
<sequence length="228" mass="25712">MGKTVLLVEDEARIREIISDYFIQDGWEVHEAEDGDVALEMLDSISPDLLILDVMMPKVNGFEVCRRVRLKSGVPIILLTAKGADSDKIHGFELGADEYVTKPFSPRVLVARANSLMKRVKESYLPNGHMIGFGSALLNTLARRLEVDGAEVELTPKEYDLLLLLIENKNIVLSRDTILDRVWGMDFDGDSRVVDTHIRKLRSKLGTESHYIRTVIRTGYKFEGDNHG</sequence>
<gene>
    <name evidence="11" type="ORF">AF331_12965</name>
    <name evidence="12" type="ORF">AV649_16775</name>
</gene>
<dbReference type="STRING" id="189381.GCA_900166615_01307"/>
<protein>
    <submittedName>
        <fullName evidence="11">PhoB family transcriptional regulator</fullName>
    </submittedName>
</protein>
<evidence type="ECO:0000259" key="9">
    <source>
        <dbReference type="PROSITE" id="PS50110"/>
    </source>
</evidence>
<comment type="subcellular location">
    <subcellularLocation>
        <location evidence="1">Cytoplasm</location>
    </subcellularLocation>
</comment>
<dbReference type="GO" id="GO:0006355">
    <property type="term" value="P:regulation of DNA-templated transcription"/>
    <property type="evidence" value="ECO:0007669"/>
    <property type="project" value="InterPro"/>
</dbReference>
<dbReference type="Pfam" id="PF00486">
    <property type="entry name" value="Trans_reg_C"/>
    <property type="match status" value="1"/>
</dbReference>
<evidence type="ECO:0000256" key="3">
    <source>
        <dbReference type="ARBA" id="ARBA00023012"/>
    </source>
</evidence>
<dbReference type="AlphaFoldDB" id="A0A0M0G639"/>
<dbReference type="SMART" id="SM00448">
    <property type="entry name" value="REC"/>
    <property type="match status" value="1"/>
</dbReference>
<dbReference type="Pfam" id="PF00072">
    <property type="entry name" value="Response_reg"/>
    <property type="match status" value="1"/>
</dbReference>
<feature type="domain" description="OmpR/PhoB-type" evidence="10">
    <location>
        <begin position="128"/>
        <end position="224"/>
    </location>
</feature>
<evidence type="ECO:0000259" key="10">
    <source>
        <dbReference type="PROSITE" id="PS51755"/>
    </source>
</evidence>
<dbReference type="GO" id="GO:0000156">
    <property type="term" value="F:phosphorelay response regulator activity"/>
    <property type="evidence" value="ECO:0007669"/>
    <property type="project" value="TreeGrafter"/>
</dbReference>
<evidence type="ECO:0000256" key="5">
    <source>
        <dbReference type="ARBA" id="ARBA00023125"/>
    </source>
</evidence>
<keyword evidence="4" id="KW-0805">Transcription regulation</keyword>
<dbReference type="Proteomes" id="UP000037405">
    <property type="component" value="Unassembled WGS sequence"/>
</dbReference>
<dbReference type="CDD" id="cd00383">
    <property type="entry name" value="trans_reg_C"/>
    <property type="match status" value="1"/>
</dbReference>
<reference evidence="13" key="1">
    <citation type="submission" date="2015-07" db="EMBL/GenBank/DDBJ databases">
        <title>Fjat-14235 jcm11544.</title>
        <authorList>
            <person name="Liu B."/>
            <person name="Wang J."/>
            <person name="Zhu Y."/>
            <person name="Liu G."/>
            <person name="Chen Q."/>
            <person name="Chen Z."/>
            <person name="Lan J."/>
            <person name="Che J."/>
            <person name="Ge C."/>
            <person name="Shi H."/>
            <person name="Pan Z."/>
            <person name="Liu X."/>
        </authorList>
    </citation>
    <scope>NUCLEOTIDE SEQUENCE [LARGE SCALE GENOMIC DNA]</scope>
    <source>
        <strain evidence="13">JCM 11544</strain>
    </source>
</reference>
<dbReference type="Gene3D" id="1.10.10.10">
    <property type="entry name" value="Winged helix-like DNA-binding domain superfamily/Winged helix DNA-binding domain"/>
    <property type="match status" value="1"/>
</dbReference>
<feature type="DNA-binding region" description="OmpR/PhoB-type" evidence="8">
    <location>
        <begin position="128"/>
        <end position="224"/>
    </location>
</feature>
<evidence type="ECO:0000256" key="7">
    <source>
        <dbReference type="PROSITE-ProRule" id="PRU00169"/>
    </source>
</evidence>
<dbReference type="EMBL" id="LQQY01000009">
    <property type="protein sequence ID" value="KZE51021.1"/>
    <property type="molecule type" value="Genomic_DNA"/>
</dbReference>
<dbReference type="SMART" id="SM00862">
    <property type="entry name" value="Trans_reg_C"/>
    <property type="match status" value="1"/>
</dbReference>
<dbReference type="InterPro" id="IPR011006">
    <property type="entry name" value="CheY-like_superfamily"/>
</dbReference>
<dbReference type="InterPro" id="IPR001789">
    <property type="entry name" value="Sig_transdc_resp-reg_receiver"/>
</dbReference>
<evidence type="ECO:0000256" key="6">
    <source>
        <dbReference type="ARBA" id="ARBA00023163"/>
    </source>
</evidence>
<dbReference type="PANTHER" id="PTHR48111:SF73">
    <property type="entry name" value="ALKALINE PHOSPHATASE SYNTHESIS TRANSCRIPTIONAL REGULATORY PROTEIN PHOP"/>
    <property type="match status" value="1"/>
</dbReference>
<evidence type="ECO:0000313" key="14">
    <source>
        <dbReference type="Proteomes" id="UP000076510"/>
    </source>
</evidence>
<evidence type="ECO:0000256" key="2">
    <source>
        <dbReference type="ARBA" id="ARBA00022553"/>
    </source>
</evidence>
<reference evidence="11" key="2">
    <citation type="submission" date="2015-07" db="EMBL/GenBank/DDBJ databases">
        <title>MeaNS - Measles Nucleotide Surveillance Program.</title>
        <authorList>
            <person name="Tran T."/>
            <person name="Druce J."/>
        </authorList>
    </citation>
    <scope>NUCLEOTIDE SEQUENCE</scope>
    <source>
        <strain evidence="11">JCM 11544</strain>
    </source>
</reference>
<dbReference type="SUPFAM" id="SSF46894">
    <property type="entry name" value="C-terminal effector domain of the bipartite response regulators"/>
    <property type="match status" value="1"/>
</dbReference>
<accession>A0A0M0G639</accession>
<dbReference type="GO" id="GO:0032993">
    <property type="term" value="C:protein-DNA complex"/>
    <property type="evidence" value="ECO:0007669"/>
    <property type="project" value="TreeGrafter"/>
</dbReference>
<evidence type="ECO:0000313" key="13">
    <source>
        <dbReference type="Proteomes" id="UP000037405"/>
    </source>
</evidence>
<organism evidence="11 13">
    <name type="scientific">Rossellomorea marisflavi</name>
    <dbReference type="NCBI Taxonomy" id="189381"/>
    <lineage>
        <taxon>Bacteria</taxon>
        <taxon>Bacillati</taxon>
        <taxon>Bacillota</taxon>
        <taxon>Bacilli</taxon>
        <taxon>Bacillales</taxon>
        <taxon>Bacillaceae</taxon>
        <taxon>Rossellomorea</taxon>
    </lineage>
</organism>
<evidence type="ECO:0000256" key="1">
    <source>
        <dbReference type="ARBA" id="ARBA00004496"/>
    </source>
</evidence>
<dbReference type="PATRIC" id="fig|189381.12.peg.2636"/>
<dbReference type="InterPro" id="IPR039420">
    <property type="entry name" value="WalR-like"/>
</dbReference>
<keyword evidence="13" id="KW-1185">Reference proteome</keyword>
<evidence type="ECO:0000313" key="11">
    <source>
        <dbReference type="EMBL" id="KON84906.1"/>
    </source>
</evidence>
<keyword evidence="3" id="KW-0902">Two-component regulatory system</keyword>
<dbReference type="PROSITE" id="PS50110">
    <property type="entry name" value="RESPONSE_REGULATORY"/>
    <property type="match status" value="1"/>
</dbReference>
<feature type="domain" description="Response regulatory" evidence="9">
    <location>
        <begin position="4"/>
        <end position="117"/>
    </location>
</feature>
<dbReference type="GO" id="GO:0000976">
    <property type="term" value="F:transcription cis-regulatory region binding"/>
    <property type="evidence" value="ECO:0007669"/>
    <property type="project" value="TreeGrafter"/>
</dbReference>
<dbReference type="SUPFAM" id="SSF52172">
    <property type="entry name" value="CheY-like"/>
    <property type="match status" value="1"/>
</dbReference>
<dbReference type="InterPro" id="IPR016032">
    <property type="entry name" value="Sig_transdc_resp-reg_C-effctor"/>
</dbReference>
<proteinExistence type="predicted"/>
<dbReference type="RefSeq" id="WP_053428511.1">
    <property type="nucleotide sequence ID" value="NZ_CP047095.1"/>
</dbReference>
<evidence type="ECO:0000256" key="4">
    <source>
        <dbReference type="ARBA" id="ARBA00023015"/>
    </source>
</evidence>
<dbReference type="Proteomes" id="UP000076510">
    <property type="component" value="Unassembled WGS sequence"/>
</dbReference>
<dbReference type="PANTHER" id="PTHR48111">
    <property type="entry name" value="REGULATOR OF RPOS"/>
    <property type="match status" value="1"/>
</dbReference>
<evidence type="ECO:0000313" key="12">
    <source>
        <dbReference type="EMBL" id="KZE51021.1"/>
    </source>
</evidence>